<comment type="caution">
    <text evidence="3">The sequence shown here is derived from an EMBL/GenBank/DDBJ whole genome shotgun (WGS) entry which is preliminary data.</text>
</comment>
<gene>
    <name evidence="3" type="ORF">CTI12_AA132930</name>
</gene>
<dbReference type="Pfam" id="PF00076">
    <property type="entry name" value="RRM_1"/>
    <property type="match status" value="1"/>
</dbReference>
<feature type="domain" description="RRM" evidence="2">
    <location>
        <begin position="118"/>
        <end position="194"/>
    </location>
</feature>
<dbReference type="Gene3D" id="3.30.70.330">
    <property type="match status" value="1"/>
</dbReference>
<dbReference type="InterPro" id="IPR012677">
    <property type="entry name" value="Nucleotide-bd_a/b_plait_sf"/>
</dbReference>
<dbReference type="PANTHER" id="PTHR32343">
    <property type="entry name" value="SERINE/ARGININE-RICH SPLICING FACTOR"/>
    <property type="match status" value="1"/>
</dbReference>
<dbReference type="PANTHER" id="PTHR32343:SF22">
    <property type="entry name" value="LD29830P"/>
    <property type="match status" value="1"/>
</dbReference>
<reference evidence="3 4" key="1">
    <citation type="journal article" date="2018" name="Mol. Plant">
        <title>The genome of Artemisia annua provides insight into the evolution of Asteraceae family and artemisinin biosynthesis.</title>
        <authorList>
            <person name="Shen Q."/>
            <person name="Zhang L."/>
            <person name="Liao Z."/>
            <person name="Wang S."/>
            <person name="Yan T."/>
            <person name="Shi P."/>
            <person name="Liu M."/>
            <person name="Fu X."/>
            <person name="Pan Q."/>
            <person name="Wang Y."/>
            <person name="Lv Z."/>
            <person name="Lu X."/>
            <person name="Zhang F."/>
            <person name="Jiang W."/>
            <person name="Ma Y."/>
            <person name="Chen M."/>
            <person name="Hao X."/>
            <person name="Li L."/>
            <person name="Tang Y."/>
            <person name="Lv G."/>
            <person name="Zhou Y."/>
            <person name="Sun X."/>
            <person name="Brodelius P.E."/>
            <person name="Rose J.K.C."/>
            <person name="Tang K."/>
        </authorList>
    </citation>
    <scope>NUCLEOTIDE SEQUENCE [LARGE SCALE GENOMIC DNA]</scope>
    <source>
        <strain evidence="4">cv. Huhao1</strain>
        <tissue evidence="3">Leaf</tissue>
    </source>
</reference>
<proteinExistence type="predicted"/>
<evidence type="ECO:0000259" key="2">
    <source>
        <dbReference type="PROSITE" id="PS50102"/>
    </source>
</evidence>
<name>A0A2U1PF20_ARTAN</name>
<sequence>MDSMASGSHISVEINQSTTLHPFVANIGSQGASSGSNTKVNTQSVAEMMASLKLNPLAKDFVPSSNLRINPNQGLNCLASPYHQMYPGMEIQGYPNHRSSWRKHYNNESPEARSQTRRTVHVSNIDNTVSEEQLAELFSNQAGQVMDCRICGNPYSTLRFAFIEFADENFAQAALNLSGVTLGNSQIRVIRSKTAILPVNPSYAPQVSRAELKHFFEASCGEVSLMRHLRDGVHTTSIAFIEFVTFIYKYNLLLVNLQIVITITQSDKNFMDGGSVLGFTVVGKEHTVRQTTGVNILDL</sequence>
<dbReference type="Proteomes" id="UP000245207">
    <property type="component" value="Unassembled WGS sequence"/>
</dbReference>
<dbReference type="SMART" id="SM00360">
    <property type="entry name" value="RRM"/>
    <property type="match status" value="1"/>
</dbReference>
<dbReference type="STRING" id="35608.A0A2U1PF20"/>
<dbReference type="OrthoDB" id="7763451at2759"/>
<organism evidence="3 4">
    <name type="scientific">Artemisia annua</name>
    <name type="common">Sweet wormwood</name>
    <dbReference type="NCBI Taxonomy" id="35608"/>
    <lineage>
        <taxon>Eukaryota</taxon>
        <taxon>Viridiplantae</taxon>
        <taxon>Streptophyta</taxon>
        <taxon>Embryophyta</taxon>
        <taxon>Tracheophyta</taxon>
        <taxon>Spermatophyta</taxon>
        <taxon>Magnoliopsida</taxon>
        <taxon>eudicotyledons</taxon>
        <taxon>Gunneridae</taxon>
        <taxon>Pentapetalae</taxon>
        <taxon>asterids</taxon>
        <taxon>campanulids</taxon>
        <taxon>Asterales</taxon>
        <taxon>Asteraceae</taxon>
        <taxon>Asteroideae</taxon>
        <taxon>Anthemideae</taxon>
        <taxon>Artemisiinae</taxon>
        <taxon>Artemisia</taxon>
    </lineage>
</organism>
<protein>
    <submittedName>
        <fullName evidence="3">CTC-interacting domain 9</fullName>
    </submittedName>
</protein>
<evidence type="ECO:0000313" key="4">
    <source>
        <dbReference type="Proteomes" id="UP000245207"/>
    </source>
</evidence>
<dbReference type="InterPro" id="IPR035979">
    <property type="entry name" value="RBD_domain_sf"/>
</dbReference>
<accession>A0A2U1PF20</accession>
<dbReference type="EMBL" id="PKPP01001239">
    <property type="protein sequence ID" value="PWA84340.1"/>
    <property type="molecule type" value="Genomic_DNA"/>
</dbReference>
<dbReference type="SUPFAM" id="SSF54928">
    <property type="entry name" value="RNA-binding domain, RBD"/>
    <property type="match status" value="1"/>
</dbReference>
<evidence type="ECO:0000313" key="3">
    <source>
        <dbReference type="EMBL" id="PWA84340.1"/>
    </source>
</evidence>
<dbReference type="AlphaFoldDB" id="A0A2U1PF20"/>
<dbReference type="GO" id="GO:0003723">
    <property type="term" value="F:RNA binding"/>
    <property type="evidence" value="ECO:0007669"/>
    <property type="project" value="UniProtKB-UniRule"/>
</dbReference>
<keyword evidence="1" id="KW-0694">RNA-binding</keyword>
<keyword evidence="4" id="KW-1185">Reference proteome</keyword>
<dbReference type="PROSITE" id="PS50102">
    <property type="entry name" value="RRM"/>
    <property type="match status" value="1"/>
</dbReference>
<evidence type="ECO:0000256" key="1">
    <source>
        <dbReference type="PROSITE-ProRule" id="PRU00176"/>
    </source>
</evidence>
<dbReference type="InterPro" id="IPR000504">
    <property type="entry name" value="RRM_dom"/>
</dbReference>